<dbReference type="InterPro" id="IPR005064">
    <property type="entry name" value="BUG"/>
</dbReference>
<proteinExistence type="inferred from homology"/>
<dbReference type="AlphaFoldDB" id="A0A7X0PHR1"/>
<dbReference type="InterPro" id="IPR006311">
    <property type="entry name" value="TAT_signal"/>
</dbReference>
<sequence>MNSTSPAFTLRRRELLGAGLAAATAALPLAARAQAFPSRPVTLVVPFPAGGSVDLIARLYAEPLAKALGTSVVVDNRAGAGGSIASAQVARAKADGYTLVVSSQSSHLANPLTQANVGYDPIKDFASIAQLARTPNVLTVNPAVPAKTVKEFIAHLKANPGKLNYCSAGPGSMGQLNVELFKSTTQIDAVHVPYKGGGPMITALVANEVQFALDNLGPFLQQIQAGKLRALAVAAPKRLAVLPEVPTFEELGYPLSNATSWIGLAAPAKTPPEVQAALYKAVRTVAEQPAMVEGLLARGMLAPEALSSAQFTAMMGERLAVYGDLVKRLGIRGE</sequence>
<dbReference type="Pfam" id="PF03401">
    <property type="entry name" value="TctC"/>
    <property type="match status" value="1"/>
</dbReference>
<protein>
    <submittedName>
        <fullName evidence="3">Tripartite-type tricarboxylate transporter receptor subunit TctC</fullName>
    </submittedName>
</protein>
<dbReference type="RefSeq" id="WP_184861094.1">
    <property type="nucleotide sequence ID" value="NZ_JACHLK010000009.1"/>
</dbReference>
<dbReference type="PIRSF" id="PIRSF017082">
    <property type="entry name" value="YflP"/>
    <property type="match status" value="1"/>
</dbReference>
<feature type="signal peptide" evidence="2">
    <location>
        <begin position="1"/>
        <end position="35"/>
    </location>
</feature>
<accession>A0A7X0PHR1</accession>
<keyword evidence="2" id="KW-0732">Signal</keyword>
<organism evidence="3 4">
    <name type="scientific">Acidovorax soli</name>
    <dbReference type="NCBI Taxonomy" id="592050"/>
    <lineage>
        <taxon>Bacteria</taxon>
        <taxon>Pseudomonadati</taxon>
        <taxon>Pseudomonadota</taxon>
        <taxon>Betaproteobacteria</taxon>
        <taxon>Burkholderiales</taxon>
        <taxon>Comamonadaceae</taxon>
        <taxon>Acidovorax</taxon>
    </lineage>
</organism>
<dbReference type="CDD" id="cd07012">
    <property type="entry name" value="PBP2_Bug_TTT"/>
    <property type="match status" value="1"/>
</dbReference>
<keyword evidence="4" id="KW-1185">Reference proteome</keyword>
<dbReference type="PANTHER" id="PTHR42928:SF5">
    <property type="entry name" value="BLR1237 PROTEIN"/>
    <property type="match status" value="1"/>
</dbReference>
<comment type="similarity">
    <text evidence="1">Belongs to the UPF0065 (bug) family.</text>
</comment>
<dbReference type="InterPro" id="IPR042100">
    <property type="entry name" value="Bug_dom1"/>
</dbReference>
<dbReference type="Gene3D" id="3.40.190.10">
    <property type="entry name" value="Periplasmic binding protein-like II"/>
    <property type="match status" value="1"/>
</dbReference>
<evidence type="ECO:0000256" key="2">
    <source>
        <dbReference type="SAM" id="SignalP"/>
    </source>
</evidence>
<evidence type="ECO:0000313" key="4">
    <source>
        <dbReference type="Proteomes" id="UP000575083"/>
    </source>
</evidence>
<evidence type="ECO:0000313" key="3">
    <source>
        <dbReference type="EMBL" id="MBB6561757.1"/>
    </source>
</evidence>
<dbReference type="PROSITE" id="PS51318">
    <property type="entry name" value="TAT"/>
    <property type="match status" value="1"/>
</dbReference>
<dbReference type="PANTHER" id="PTHR42928">
    <property type="entry name" value="TRICARBOXYLATE-BINDING PROTEIN"/>
    <property type="match status" value="1"/>
</dbReference>
<dbReference type="Gene3D" id="3.40.190.150">
    <property type="entry name" value="Bordetella uptake gene, domain 1"/>
    <property type="match status" value="1"/>
</dbReference>
<dbReference type="Proteomes" id="UP000575083">
    <property type="component" value="Unassembled WGS sequence"/>
</dbReference>
<name>A0A7X0PHR1_9BURK</name>
<gene>
    <name evidence="3" type="ORF">HNP48_004451</name>
</gene>
<comment type="caution">
    <text evidence="3">The sequence shown here is derived from an EMBL/GenBank/DDBJ whole genome shotgun (WGS) entry which is preliminary data.</text>
</comment>
<feature type="chain" id="PRO_5031188801" evidence="2">
    <location>
        <begin position="36"/>
        <end position="334"/>
    </location>
</feature>
<dbReference type="SUPFAM" id="SSF53850">
    <property type="entry name" value="Periplasmic binding protein-like II"/>
    <property type="match status" value="1"/>
</dbReference>
<dbReference type="EMBL" id="JACHLK010000009">
    <property type="protein sequence ID" value="MBB6561757.1"/>
    <property type="molecule type" value="Genomic_DNA"/>
</dbReference>
<keyword evidence="3" id="KW-0675">Receptor</keyword>
<evidence type="ECO:0000256" key="1">
    <source>
        <dbReference type="ARBA" id="ARBA00006987"/>
    </source>
</evidence>
<reference evidence="3 4" key="1">
    <citation type="submission" date="2020-08" db="EMBL/GenBank/DDBJ databases">
        <title>Functional genomics of gut bacteria from endangered species of beetles.</title>
        <authorList>
            <person name="Carlos-Shanley C."/>
        </authorList>
    </citation>
    <scope>NUCLEOTIDE SEQUENCE [LARGE SCALE GENOMIC DNA]</scope>
    <source>
        <strain evidence="3 4">S00198</strain>
    </source>
</reference>